<evidence type="ECO:0000313" key="9">
    <source>
        <dbReference type="EMBL" id="MCZ0725131.1"/>
    </source>
</evidence>
<feature type="transmembrane region" description="Helical" evidence="7">
    <location>
        <begin position="9"/>
        <end position="29"/>
    </location>
</feature>
<evidence type="ECO:0000256" key="2">
    <source>
        <dbReference type="ARBA" id="ARBA00022448"/>
    </source>
</evidence>
<evidence type="ECO:0000256" key="7">
    <source>
        <dbReference type="RuleBase" id="RU363032"/>
    </source>
</evidence>
<dbReference type="PANTHER" id="PTHR43744">
    <property type="entry name" value="ABC TRANSPORTER PERMEASE PROTEIN MG189-RELATED-RELATED"/>
    <property type="match status" value="1"/>
</dbReference>
<keyword evidence="5 7" id="KW-1133">Transmembrane helix</keyword>
<dbReference type="AlphaFoldDB" id="A0A9X3FN69"/>
<evidence type="ECO:0000256" key="6">
    <source>
        <dbReference type="ARBA" id="ARBA00023136"/>
    </source>
</evidence>
<protein>
    <submittedName>
        <fullName evidence="9">Carbohydrate ABC transporter permease</fullName>
    </submittedName>
</protein>
<proteinExistence type="inferred from homology"/>
<name>A0A9X3FN69_9LACT</name>
<keyword evidence="3" id="KW-1003">Cell membrane</keyword>
<feature type="domain" description="ABC transmembrane type-1" evidence="8">
    <location>
        <begin position="69"/>
        <end position="258"/>
    </location>
</feature>
<keyword evidence="2 7" id="KW-0813">Transport</keyword>
<evidence type="ECO:0000256" key="5">
    <source>
        <dbReference type="ARBA" id="ARBA00022989"/>
    </source>
</evidence>
<feature type="transmembrane region" description="Helical" evidence="7">
    <location>
        <begin position="73"/>
        <end position="94"/>
    </location>
</feature>
<dbReference type="EMBL" id="JAPRFR010000001">
    <property type="protein sequence ID" value="MCZ0725131.1"/>
    <property type="molecule type" value="Genomic_DNA"/>
</dbReference>
<organism evidence="9 10">
    <name type="scientific">Aerococcus kribbianus</name>
    <dbReference type="NCBI Taxonomy" id="2999064"/>
    <lineage>
        <taxon>Bacteria</taxon>
        <taxon>Bacillati</taxon>
        <taxon>Bacillota</taxon>
        <taxon>Bacilli</taxon>
        <taxon>Lactobacillales</taxon>
        <taxon>Aerococcaceae</taxon>
        <taxon>Aerococcus</taxon>
    </lineage>
</organism>
<keyword evidence="10" id="KW-1185">Reference proteome</keyword>
<dbReference type="Proteomes" id="UP001146670">
    <property type="component" value="Unassembled WGS sequence"/>
</dbReference>
<evidence type="ECO:0000259" key="8">
    <source>
        <dbReference type="PROSITE" id="PS50928"/>
    </source>
</evidence>
<dbReference type="InterPro" id="IPR000515">
    <property type="entry name" value="MetI-like"/>
</dbReference>
<reference evidence="9" key="1">
    <citation type="submission" date="2022-12" db="EMBL/GenBank/DDBJ databases">
        <title>Description and comparative metabolic analysis of Aerococcus sp. nov., isolated from the feces of a pig.</title>
        <authorList>
            <person name="Chang Y.-H."/>
        </authorList>
    </citation>
    <scope>NUCLEOTIDE SEQUENCE</scope>
    <source>
        <strain evidence="9">YH-aer222</strain>
    </source>
</reference>
<dbReference type="PROSITE" id="PS50928">
    <property type="entry name" value="ABC_TM1"/>
    <property type="match status" value="1"/>
</dbReference>
<comment type="subcellular location">
    <subcellularLocation>
        <location evidence="1 7">Cell membrane</location>
        <topology evidence="1 7">Multi-pass membrane protein</topology>
    </subcellularLocation>
</comment>
<dbReference type="GO" id="GO:0055085">
    <property type="term" value="P:transmembrane transport"/>
    <property type="evidence" value="ECO:0007669"/>
    <property type="project" value="InterPro"/>
</dbReference>
<comment type="caution">
    <text evidence="9">The sequence shown here is derived from an EMBL/GenBank/DDBJ whole genome shotgun (WGS) entry which is preliminary data.</text>
</comment>
<evidence type="ECO:0000256" key="3">
    <source>
        <dbReference type="ARBA" id="ARBA00022475"/>
    </source>
</evidence>
<dbReference type="Gene3D" id="1.10.3720.10">
    <property type="entry name" value="MetI-like"/>
    <property type="match status" value="1"/>
</dbReference>
<dbReference type="GO" id="GO:0005886">
    <property type="term" value="C:plasma membrane"/>
    <property type="evidence" value="ECO:0007669"/>
    <property type="project" value="UniProtKB-SubCell"/>
</dbReference>
<dbReference type="Pfam" id="PF00528">
    <property type="entry name" value="BPD_transp_1"/>
    <property type="match status" value="1"/>
</dbReference>
<dbReference type="InterPro" id="IPR035906">
    <property type="entry name" value="MetI-like_sf"/>
</dbReference>
<accession>A0A9X3FN69</accession>
<dbReference type="PANTHER" id="PTHR43744:SF12">
    <property type="entry name" value="ABC TRANSPORTER PERMEASE PROTEIN MG189-RELATED"/>
    <property type="match status" value="1"/>
</dbReference>
<evidence type="ECO:0000313" key="10">
    <source>
        <dbReference type="Proteomes" id="UP001146670"/>
    </source>
</evidence>
<dbReference type="RefSeq" id="WP_268751459.1">
    <property type="nucleotide sequence ID" value="NZ_JAPRFQ010000001.1"/>
</dbReference>
<dbReference type="CDD" id="cd06261">
    <property type="entry name" value="TM_PBP2"/>
    <property type="match status" value="1"/>
</dbReference>
<keyword evidence="4 7" id="KW-0812">Transmembrane</keyword>
<feature type="transmembrane region" description="Helical" evidence="7">
    <location>
        <begin position="106"/>
        <end position="128"/>
    </location>
</feature>
<gene>
    <name evidence="9" type="ORF">OW157_00940</name>
</gene>
<keyword evidence="6 7" id="KW-0472">Membrane</keyword>
<feature type="transmembrane region" description="Helical" evidence="7">
    <location>
        <begin position="134"/>
        <end position="154"/>
    </location>
</feature>
<comment type="similarity">
    <text evidence="7">Belongs to the binding-protein-dependent transport system permease family.</text>
</comment>
<evidence type="ECO:0000256" key="4">
    <source>
        <dbReference type="ARBA" id="ARBA00022692"/>
    </source>
</evidence>
<feature type="transmembrane region" description="Helical" evidence="7">
    <location>
        <begin position="239"/>
        <end position="258"/>
    </location>
</feature>
<dbReference type="SUPFAM" id="SSF161098">
    <property type="entry name" value="MetI-like"/>
    <property type="match status" value="1"/>
</dbReference>
<sequence>MKNKVSQVIIYILLTVGALSMVLPFYWMLSTSLKTAGQAVAMPPVWFPDPAQWENYATAFTFAPFDTYLKNSLIVTSLTTLGEVFTSILAAFAFAKLKFWGKNVLFTFLIATMMVPGELLIISNYVTISNLGWINTYLALIVPWIASVFSMFVLKQNFESVSDALYYSAKIDGCSDWKFLWQVLVPMCRSAVITVVILKVIGSWNAFLWPLIVTNDTVMRTMPVGLQAFTTEAGTRFELLMAAASFVVLPMIIIYLLLQKHIIKGISNTGTKG</sequence>
<evidence type="ECO:0000256" key="1">
    <source>
        <dbReference type="ARBA" id="ARBA00004651"/>
    </source>
</evidence>
<feature type="transmembrane region" description="Helical" evidence="7">
    <location>
        <begin position="191"/>
        <end position="212"/>
    </location>
</feature>